<accession>A0A0Q9YD79</accession>
<evidence type="ECO:0000259" key="1">
    <source>
        <dbReference type="Pfam" id="PF12680"/>
    </source>
</evidence>
<proteinExistence type="predicted"/>
<gene>
    <name evidence="3" type="ORF">CC99x_003315</name>
    <name evidence="2" type="ORF">CC99x_01378</name>
</gene>
<dbReference type="Pfam" id="PF12680">
    <property type="entry name" value="SnoaL_2"/>
    <property type="match status" value="1"/>
</dbReference>
<evidence type="ECO:0000313" key="4">
    <source>
        <dbReference type="Proteomes" id="UP000051494"/>
    </source>
</evidence>
<dbReference type="AlphaFoldDB" id="A0A0Q9YD79"/>
<organism evidence="2">
    <name type="scientific">Candidatus Berkiella cookevillensis</name>
    <dbReference type="NCBI Taxonomy" id="437022"/>
    <lineage>
        <taxon>Bacteria</taxon>
        <taxon>Pseudomonadati</taxon>
        <taxon>Pseudomonadota</taxon>
        <taxon>Gammaproteobacteria</taxon>
        <taxon>Candidatus Berkiellales</taxon>
        <taxon>Candidatus Berkiellaceae</taxon>
        <taxon>Candidatus Berkiella</taxon>
    </lineage>
</organism>
<dbReference type="InterPro" id="IPR032710">
    <property type="entry name" value="NTF2-like_dom_sf"/>
</dbReference>
<dbReference type="PATRIC" id="fig|1590042.3.peg.1401"/>
<keyword evidence="4" id="KW-1185">Reference proteome</keyword>
<dbReference type="SUPFAM" id="SSF54427">
    <property type="entry name" value="NTF2-like"/>
    <property type="match status" value="1"/>
</dbReference>
<dbReference type="EMBL" id="LKHV02000001">
    <property type="protein sequence ID" value="MCS5707928.1"/>
    <property type="molecule type" value="Genomic_DNA"/>
</dbReference>
<dbReference type="Proteomes" id="UP000051494">
    <property type="component" value="Unassembled WGS sequence"/>
</dbReference>
<name>A0A0Q9YD79_9GAMM</name>
<dbReference type="STRING" id="437022.CC99x_01378"/>
<evidence type="ECO:0000313" key="3">
    <source>
        <dbReference type="EMBL" id="MCS5707928.1"/>
    </source>
</evidence>
<protein>
    <submittedName>
        <fullName evidence="3">Nuclear transport factor 2 family protein</fullName>
    </submittedName>
    <submittedName>
        <fullName evidence="2">SnoaL-like domain protein</fullName>
    </submittedName>
</protein>
<reference evidence="2" key="1">
    <citation type="submission" date="2015-09" db="EMBL/GenBank/DDBJ databases">
        <title>Draft Genome Sequences of Two Novel Amoeba-resistant Intranuclear Bacteria, Candidatus Berkiella cookevillensis and Candidatus Berkiella aquae.</title>
        <authorList>
            <person name="Mehari Y.T."/>
            <person name="Arivett B.A."/>
            <person name="Farone A.L."/>
            <person name="Gunderson J.H."/>
            <person name="Farone M.B."/>
        </authorList>
    </citation>
    <scope>NUCLEOTIDE SEQUENCE [LARGE SCALE GENOMIC DNA]</scope>
    <source>
        <strain evidence="2">CC99</strain>
    </source>
</reference>
<sequence>MRMQAISLVNKYYDYFNKRDLTAFLELLDENIVHDINQSETEVGVNAFSDFIDRMNKSYEETVKELIVMATEDGTRAAAEFFIDGIYKATDRGLPLAVNQSYLLRCGAFFEIKSNKIIRVTNYYNMQNWLKQIKE</sequence>
<dbReference type="InterPro" id="IPR037401">
    <property type="entry name" value="SnoaL-like"/>
</dbReference>
<reference evidence="3" key="3">
    <citation type="submission" date="2021-06" db="EMBL/GenBank/DDBJ databases">
        <title>Genomic Description and Analysis of Intracellular Bacteria, Candidatus Berkiella cookevillensis and Candidatus Berkiella aquae.</title>
        <authorList>
            <person name="Kidane D.T."/>
            <person name="Mehari Y.T."/>
            <person name="Rice F.C."/>
            <person name="Arivett B.A."/>
            <person name="Farone A.L."/>
            <person name="Berk S.G."/>
            <person name="Farone M.B."/>
        </authorList>
    </citation>
    <scope>NUCLEOTIDE SEQUENCE</scope>
    <source>
        <strain evidence="3">CC99</strain>
    </source>
</reference>
<evidence type="ECO:0000313" key="2">
    <source>
        <dbReference type="EMBL" id="KRG18493.1"/>
    </source>
</evidence>
<comment type="caution">
    <text evidence="2">The sequence shown here is derived from an EMBL/GenBank/DDBJ whole genome shotgun (WGS) entry which is preliminary data.</text>
</comment>
<feature type="domain" description="SnoaL-like" evidence="1">
    <location>
        <begin position="9"/>
        <end position="119"/>
    </location>
</feature>
<dbReference type="EMBL" id="LKHV01000006">
    <property type="protein sequence ID" value="KRG18493.1"/>
    <property type="molecule type" value="Genomic_DNA"/>
</dbReference>
<dbReference type="RefSeq" id="WP_200953452.1">
    <property type="nucleotide sequence ID" value="NZ_LKHV02000001.1"/>
</dbReference>
<reference evidence="3" key="2">
    <citation type="journal article" date="2016" name="Genome Announc.">
        <title>Draft Genome Sequences of Two Novel Amoeba-Resistant Intranuclear Bacteria, 'Candidatus Berkiella cookevillensis' and 'Candidatus Berkiella aquae'.</title>
        <authorList>
            <person name="Mehari Y.T."/>
            <person name="Arivett B.A."/>
            <person name="Farone A.L."/>
            <person name="Gunderson J.H."/>
            <person name="Farone M.B."/>
        </authorList>
    </citation>
    <scope>NUCLEOTIDE SEQUENCE</scope>
    <source>
        <strain evidence="3">CC99</strain>
    </source>
</reference>
<dbReference type="Gene3D" id="3.10.450.50">
    <property type="match status" value="1"/>
</dbReference>